<name>A0A077ZAT6_TRITR</name>
<evidence type="ECO:0000259" key="5">
    <source>
        <dbReference type="SMART" id="SM01135"/>
    </source>
</evidence>
<evidence type="ECO:0000256" key="1">
    <source>
        <dbReference type="ARBA" id="ARBA00004123"/>
    </source>
</evidence>
<dbReference type="AlphaFoldDB" id="A0A077ZAT6"/>
<dbReference type="Proteomes" id="UP000030665">
    <property type="component" value="Unassembled WGS sequence"/>
</dbReference>
<dbReference type="InterPro" id="IPR033471">
    <property type="entry name" value="DIRP"/>
</dbReference>
<dbReference type="Pfam" id="PF19438">
    <property type="entry name" value="LIN9_C"/>
    <property type="match status" value="1"/>
</dbReference>
<proteinExistence type="inferred from homology"/>
<gene>
    <name evidence="6" type="ORF">TTRE_0000522201</name>
</gene>
<dbReference type="GO" id="GO:0005654">
    <property type="term" value="C:nucleoplasm"/>
    <property type="evidence" value="ECO:0007669"/>
    <property type="project" value="TreeGrafter"/>
</dbReference>
<dbReference type="InterPro" id="IPR010561">
    <property type="entry name" value="LIN-9/ALY1"/>
</dbReference>
<feature type="domain" description="DIRP" evidence="5">
    <location>
        <begin position="144"/>
        <end position="249"/>
    </location>
</feature>
<feature type="compositionally biased region" description="Basic and acidic residues" evidence="4">
    <location>
        <begin position="1"/>
        <end position="18"/>
    </location>
</feature>
<keyword evidence="3" id="KW-0539">Nucleus</keyword>
<dbReference type="STRING" id="36087.A0A077ZAT6"/>
<evidence type="ECO:0000313" key="6">
    <source>
        <dbReference type="EMBL" id="CDW56939.1"/>
    </source>
</evidence>
<reference evidence="6" key="1">
    <citation type="submission" date="2014-01" db="EMBL/GenBank/DDBJ databases">
        <authorList>
            <person name="Aslett M."/>
        </authorList>
    </citation>
    <scope>NUCLEOTIDE SEQUENCE</scope>
</reference>
<protein>
    <submittedName>
        <fullName evidence="6">DIRP family protein</fullName>
    </submittedName>
</protein>
<feature type="region of interest" description="Disordered" evidence="4">
    <location>
        <begin position="1"/>
        <end position="74"/>
    </location>
</feature>
<keyword evidence="7" id="KW-1185">Reference proteome</keyword>
<comment type="subcellular location">
    <subcellularLocation>
        <location evidence="1">Nucleus</location>
    </subcellularLocation>
</comment>
<dbReference type="GO" id="GO:0003677">
    <property type="term" value="F:DNA binding"/>
    <property type="evidence" value="ECO:0007669"/>
    <property type="project" value="TreeGrafter"/>
</dbReference>
<reference evidence="6" key="2">
    <citation type="submission" date="2014-03" db="EMBL/GenBank/DDBJ databases">
        <title>The whipworm genome and dual-species transcriptomics of an intimate host-pathogen interaction.</title>
        <authorList>
            <person name="Foth B.J."/>
            <person name="Tsai I.J."/>
            <person name="Reid A.J."/>
            <person name="Bancroft A.J."/>
            <person name="Nichol S."/>
            <person name="Tracey A."/>
            <person name="Holroyd N."/>
            <person name="Cotton J.A."/>
            <person name="Stanley E.J."/>
            <person name="Zarowiecki M."/>
            <person name="Liu J.Z."/>
            <person name="Huckvale T."/>
            <person name="Cooper P.J."/>
            <person name="Grencis R.K."/>
            <person name="Berriman M."/>
        </authorList>
    </citation>
    <scope>NUCLEOTIDE SEQUENCE [LARGE SCALE GENOMIC DNA]</scope>
</reference>
<dbReference type="EMBL" id="HG806099">
    <property type="protein sequence ID" value="CDW56939.1"/>
    <property type="molecule type" value="Genomic_DNA"/>
</dbReference>
<dbReference type="OrthoDB" id="2339771at2759"/>
<dbReference type="Pfam" id="PF06584">
    <property type="entry name" value="DIRP"/>
    <property type="match status" value="1"/>
</dbReference>
<dbReference type="GO" id="GO:0051726">
    <property type="term" value="P:regulation of cell cycle"/>
    <property type="evidence" value="ECO:0007669"/>
    <property type="project" value="TreeGrafter"/>
</dbReference>
<organism evidence="6 7">
    <name type="scientific">Trichuris trichiura</name>
    <name type="common">Whipworm</name>
    <name type="synonym">Trichocephalus trichiurus</name>
    <dbReference type="NCBI Taxonomy" id="36087"/>
    <lineage>
        <taxon>Eukaryota</taxon>
        <taxon>Metazoa</taxon>
        <taxon>Ecdysozoa</taxon>
        <taxon>Nematoda</taxon>
        <taxon>Enoplea</taxon>
        <taxon>Dorylaimia</taxon>
        <taxon>Trichinellida</taxon>
        <taxon>Trichuridae</taxon>
        <taxon>Trichuris</taxon>
    </lineage>
</organism>
<dbReference type="GO" id="GO:0006357">
    <property type="term" value="P:regulation of transcription by RNA polymerase II"/>
    <property type="evidence" value="ECO:0007669"/>
    <property type="project" value="TreeGrafter"/>
</dbReference>
<dbReference type="PANTHER" id="PTHR21689">
    <property type="entry name" value="LIN-9"/>
    <property type="match status" value="1"/>
</dbReference>
<dbReference type="InterPro" id="IPR045831">
    <property type="entry name" value="LIN9_C"/>
</dbReference>
<evidence type="ECO:0000256" key="4">
    <source>
        <dbReference type="SAM" id="MobiDB-lite"/>
    </source>
</evidence>
<dbReference type="GO" id="GO:0017053">
    <property type="term" value="C:transcription repressor complex"/>
    <property type="evidence" value="ECO:0007669"/>
    <property type="project" value="InterPro"/>
</dbReference>
<dbReference type="GO" id="GO:0006351">
    <property type="term" value="P:DNA-templated transcription"/>
    <property type="evidence" value="ECO:0007669"/>
    <property type="project" value="InterPro"/>
</dbReference>
<comment type="similarity">
    <text evidence="2">Belongs to the lin-9 family.</text>
</comment>
<dbReference type="PANTHER" id="PTHR21689:SF2">
    <property type="entry name" value="PROTEIN LIN-9 HOMOLOG"/>
    <property type="match status" value="1"/>
</dbReference>
<accession>A0A077ZAT6</accession>
<dbReference type="SMART" id="SM01135">
    <property type="entry name" value="DIRP"/>
    <property type="match status" value="1"/>
</dbReference>
<sequence length="569" mass="64187">MANRSESVRTELTVKVEAEDPTGAQSESEGVTNDEDADVSPDSGTTDTVKASDEPAKTVMPRRSARVQSKFMESDEGEKSYSRIAAGLARYYGTRFVGSRNSNRGNTVIRGTNDLPNDLKQNLKQLKNFLKLPKARRWAYFEFFYSDVDHELFLGPSEFHQCLQENFPMLKQRKLHLPEWRHIKRMIGKPRRLSQAFLASERQMLEKKRQRIREIQKGSAVVLGNDLQLPSKIPQPLTVGSKVFAKLHTQREGMGIFAGTVDAVVEASYRIVFEKNIPAHIIPDIDVMAETPEDLVSVSFFLEKNKAAQPLPFRANSMLNVVCSPATISSEMAKAEYDSALGNTIALGNVDGRDEKFGNYPVRLVTLLTKLYKLIERKRALLNMLRHKNLMAEHYYMRTCGQPYEKEFRNLYAGTVVKLKKINEQLDSCLKSVTEHSNNLLPHLTEVTLTSRPKTLRKLCLSRATQIVKQLSSAASINSAGSGSKETPVLSSSTTDLITSFCSLLLQLKTLGQQPTRTNFDFCTVRESIKEIKEKLKPTVRSLFEDLIELPVRHIELCASSDDPMLYFI</sequence>
<evidence type="ECO:0000313" key="7">
    <source>
        <dbReference type="Proteomes" id="UP000030665"/>
    </source>
</evidence>
<evidence type="ECO:0000256" key="2">
    <source>
        <dbReference type="ARBA" id="ARBA00006732"/>
    </source>
</evidence>
<evidence type="ECO:0000256" key="3">
    <source>
        <dbReference type="ARBA" id="ARBA00023242"/>
    </source>
</evidence>